<dbReference type="Gene3D" id="3.10.450.320">
    <property type="entry name" value="Mitochondrial import inner membrane translocase subunit Tim21"/>
    <property type="match status" value="1"/>
</dbReference>
<dbReference type="EMBL" id="JARPUR010000003">
    <property type="protein sequence ID" value="KAK4880419.1"/>
    <property type="molecule type" value="Genomic_DNA"/>
</dbReference>
<keyword evidence="8" id="KW-0999">Mitochondrion inner membrane</keyword>
<evidence type="ECO:0000313" key="10">
    <source>
        <dbReference type="Proteomes" id="UP001353858"/>
    </source>
</evidence>
<comment type="subcellular location">
    <subcellularLocation>
        <location evidence="8">Mitochondrion inner membrane</location>
        <topology evidence="8">Single-pass membrane protein</topology>
    </subcellularLocation>
    <subcellularLocation>
        <location evidence="1">Mitochondrion membrane</location>
        <topology evidence="1">Single-pass membrane protein</topology>
    </subcellularLocation>
</comment>
<gene>
    <name evidence="9" type="ORF">RN001_008565</name>
</gene>
<evidence type="ECO:0000256" key="7">
    <source>
        <dbReference type="ARBA" id="ARBA00023136"/>
    </source>
</evidence>
<name>A0AAN7PAG8_9COLE</name>
<keyword evidence="10" id="KW-1185">Reference proteome</keyword>
<dbReference type="InterPro" id="IPR038552">
    <property type="entry name" value="Tim21_IMS_sf"/>
</dbReference>
<protein>
    <recommendedName>
        <fullName evidence="8">Mitochondrial import inner membrane translocase subunit Tim21</fullName>
    </recommendedName>
</protein>
<comment type="function">
    <text evidence="8">Essential component of the TIM23 complex, a complex that mediates the translocation of transit peptide-containing proteins across the mitochondrial inner membrane.</text>
</comment>
<dbReference type="AlphaFoldDB" id="A0AAN7PAG8"/>
<evidence type="ECO:0000256" key="2">
    <source>
        <dbReference type="ARBA" id="ARBA00010867"/>
    </source>
</evidence>
<feature type="transmembrane region" description="Helical" evidence="8">
    <location>
        <begin position="67"/>
        <end position="86"/>
    </location>
</feature>
<evidence type="ECO:0000256" key="3">
    <source>
        <dbReference type="ARBA" id="ARBA00022692"/>
    </source>
</evidence>
<proteinExistence type="inferred from homology"/>
<evidence type="ECO:0000256" key="6">
    <source>
        <dbReference type="ARBA" id="ARBA00023128"/>
    </source>
</evidence>
<dbReference type="Proteomes" id="UP001353858">
    <property type="component" value="Unassembled WGS sequence"/>
</dbReference>
<comment type="subunit">
    <text evidence="8">Component of the TIM23 complex.</text>
</comment>
<reference evidence="10" key="1">
    <citation type="submission" date="2023-01" db="EMBL/GenBank/DDBJ databases">
        <title>Key to firefly adult light organ development and bioluminescence: homeobox transcription factors regulate luciferase expression and transportation to peroxisome.</title>
        <authorList>
            <person name="Fu X."/>
        </authorList>
    </citation>
    <scope>NUCLEOTIDE SEQUENCE [LARGE SCALE GENOMIC DNA]</scope>
</reference>
<evidence type="ECO:0000256" key="5">
    <source>
        <dbReference type="ARBA" id="ARBA00022989"/>
    </source>
</evidence>
<keyword evidence="8" id="KW-0653">Protein transport</keyword>
<evidence type="ECO:0000313" key="9">
    <source>
        <dbReference type="EMBL" id="KAK4880419.1"/>
    </source>
</evidence>
<keyword evidence="8" id="KW-0813">Transport</keyword>
<keyword evidence="6 8" id="KW-0496">Mitochondrion</keyword>
<accession>A0AAN7PAG8</accession>
<comment type="similarity">
    <text evidence="2 8">Belongs to the TIM21 family.</text>
</comment>
<dbReference type="GO" id="GO:0030150">
    <property type="term" value="P:protein import into mitochondrial matrix"/>
    <property type="evidence" value="ECO:0007669"/>
    <property type="project" value="UniProtKB-UniRule"/>
</dbReference>
<keyword evidence="3 8" id="KW-0812">Transmembrane</keyword>
<keyword evidence="5 8" id="KW-1133">Transmembrane helix</keyword>
<evidence type="ECO:0000256" key="1">
    <source>
        <dbReference type="ARBA" id="ARBA00004304"/>
    </source>
</evidence>
<dbReference type="Pfam" id="PF08294">
    <property type="entry name" value="TIM21"/>
    <property type="match status" value="1"/>
</dbReference>
<sequence length="210" mass="24372">MILRIISPLRRCHRSLLLKHAYFIYSQIYNRHKSNRGALTSSTRTEVDTNVKPLGEKVKETTKTASYLGVILLGVGVTGALFYAVFSELFSSKSPNSVYTKAAKLCRNDSRVQIALGEPITVYGEETRRRRRQHVNHVMYEKNGKKHLRMQFYLKGSFRKGTVQLEVMENDRGKYEYRYLFVEVDDLLQSTIVLEDNRTREIKPNSPMFI</sequence>
<keyword evidence="7 8" id="KW-0472">Membrane</keyword>
<organism evidence="9 10">
    <name type="scientific">Aquatica leii</name>
    <dbReference type="NCBI Taxonomy" id="1421715"/>
    <lineage>
        <taxon>Eukaryota</taxon>
        <taxon>Metazoa</taxon>
        <taxon>Ecdysozoa</taxon>
        <taxon>Arthropoda</taxon>
        <taxon>Hexapoda</taxon>
        <taxon>Insecta</taxon>
        <taxon>Pterygota</taxon>
        <taxon>Neoptera</taxon>
        <taxon>Endopterygota</taxon>
        <taxon>Coleoptera</taxon>
        <taxon>Polyphaga</taxon>
        <taxon>Elateriformia</taxon>
        <taxon>Elateroidea</taxon>
        <taxon>Lampyridae</taxon>
        <taxon>Luciolinae</taxon>
        <taxon>Aquatica</taxon>
    </lineage>
</organism>
<evidence type="ECO:0000256" key="4">
    <source>
        <dbReference type="ARBA" id="ARBA00022946"/>
    </source>
</evidence>
<dbReference type="PANTHER" id="PTHR13032">
    <property type="entry name" value="MITOCHONDRIAL IMPORT INNER MEMBRANE TRANSLOCASE SUBUNIT TIM21"/>
    <property type="match status" value="1"/>
</dbReference>
<dbReference type="GO" id="GO:0005744">
    <property type="term" value="C:TIM23 mitochondrial import inner membrane translocase complex"/>
    <property type="evidence" value="ECO:0007669"/>
    <property type="project" value="UniProtKB-UniRule"/>
</dbReference>
<dbReference type="PANTHER" id="PTHR13032:SF6">
    <property type="entry name" value="MITOCHONDRIAL IMPORT INNER MEMBRANE TRANSLOCASE SUBUNIT TIM21"/>
    <property type="match status" value="1"/>
</dbReference>
<keyword evidence="4" id="KW-0809">Transit peptide</keyword>
<comment type="caution">
    <text evidence="9">The sequence shown here is derived from an EMBL/GenBank/DDBJ whole genome shotgun (WGS) entry which is preliminary data.</text>
</comment>
<dbReference type="InterPro" id="IPR013261">
    <property type="entry name" value="Tim21"/>
</dbReference>
<evidence type="ECO:0000256" key="8">
    <source>
        <dbReference type="RuleBase" id="RU367142"/>
    </source>
</evidence>
<keyword evidence="8" id="KW-0811">Translocation</keyword>